<proteinExistence type="inferred from homology"/>
<comment type="similarity">
    <text evidence="1">Belongs to the bacterial solute-binding protein 1 family.</text>
</comment>
<dbReference type="KEGG" id="tra:Trad_0947"/>
<organism evidence="5 6">
    <name type="scientific">Truepera radiovictrix (strain DSM 17093 / CIP 108686 / LMG 22925 / RQ-24)</name>
    <dbReference type="NCBI Taxonomy" id="649638"/>
    <lineage>
        <taxon>Bacteria</taxon>
        <taxon>Thermotogati</taxon>
        <taxon>Deinococcota</taxon>
        <taxon>Deinococci</taxon>
        <taxon>Trueperales</taxon>
        <taxon>Trueperaceae</taxon>
        <taxon>Truepera</taxon>
    </lineage>
</organism>
<feature type="chain" id="PRO_5003094613" evidence="4">
    <location>
        <begin position="25"/>
        <end position="448"/>
    </location>
</feature>
<dbReference type="Gene3D" id="3.40.190.10">
    <property type="entry name" value="Periplasmic binding protein-like II"/>
    <property type="match status" value="1"/>
</dbReference>
<evidence type="ECO:0000256" key="2">
    <source>
        <dbReference type="ARBA" id="ARBA00022448"/>
    </source>
</evidence>
<protein>
    <submittedName>
        <fullName evidence="5">Extracellular solute-binding protein family 1</fullName>
    </submittedName>
</protein>
<reference evidence="5 6" key="2">
    <citation type="journal article" date="2011" name="Stand. Genomic Sci.">
        <title>Complete genome sequence of Truepera radiovictrix type strain (RQ-24).</title>
        <authorList>
            <person name="Ivanova N."/>
            <person name="Rohde C."/>
            <person name="Munk C."/>
            <person name="Nolan M."/>
            <person name="Lucas S."/>
            <person name="Del Rio T.G."/>
            <person name="Tice H."/>
            <person name="Deshpande S."/>
            <person name="Cheng J.F."/>
            <person name="Tapia R."/>
            <person name="Han C."/>
            <person name="Goodwin L."/>
            <person name="Pitluck S."/>
            <person name="Liolios K."/>
            <person name="Mavromatis K."/>
            <person name="Mikhailova N."/>
            <person name="Pati A."/>
            <person name="Chen A."/>
            <person name="Palaniappan K."/>
            <person name="Land M."/>
            <person name="Hauser L."/>
            <person name="Chang Y.J."/>
            <person name="Jeffries C.D."/>
            <person name="Brambilla E."/>
            <person name="Rohde M."/>
            <person name="Goker M."/>
            <person name="Tindall B.J."/>
            <person name="Woyke T."/>
            <person name="Bristow J."/>
            <person name="Eisen J.A."/>
            <person name="Markowitz V."/>
            <person name="Hugenholtz P."/>
            <person name="Kyrpides N.C."/>
            <person name="Klenk H.P."/>
            <person name="Lapidus A."/>
        </authorList>
    </citation>
    <scope>NUCLEOTIDE SEQUENCE [LARGE SCALE GENOMIC DNA]</scope>
    <source>
        <strain evidence="6">DSM 17093 / CIP 108686 / LMG 22925 / RQ-24</strain>
    </source>
</reference>
<accession>D7CUT8</accession>
<reference evidence="6" key="1">
    <citation type="submission" date="2010-05" db="EMBL/GenBank/DDBJ databases">
        <title>The complete genome of Truepera radiovictris DSM 17093.</title>
        <authorList>
            <consortium name="US DOE Joint Genome Institute (JGI-PGF)"/>
            <person name="Lucas S."/>
            <person name="Copeland A."/>
            <person name="Lapidus A."/>
            <person name="Glavina del Rio T."/>
            <person name="Dalin E."/>
            <person name="Tice H."/>
            <person name="Bruce D."/>
            <person name="Goodwin L."/>
            <person name="Pitluck S."/>
            <person name="Kyrpides N."/>
            <person name="Mavromatis K."/>
            <person name="Ovchinnikova G."/>
            <person name="Munk A.C."/>
            <person name="Detter J.C."/>
            <person name="Han C."/>
            <person name="Tapia R."/>
            <person name="Land M."/>
            <person name="Hauser L."/>
            <person name="Markowitz V."/>
            <person name="Cheng J.-F."/>
            <person name="Hugenholtz P."/>
            <person name="Woyke T."/>
            <person name="Wu D."/>
            <person name="Tindall B."/>
            <person name="Pomrenke H.G."/>
            <person name="Brambilla E."/>
            <person name="Klenk H.-P."/>
            <person name="Eisen J.A."/>
        </authorList>
    </citation>
    <scope>NUCLEOTIDE SEQUENCE [LARGE SCALE GENOMIC DNA]</scope>
    <source>
        <strain evidence="6">DSM 17093 / CIP 108686 / LMG 22925 / RQ-24</strain>
    </source>
</reference>
<dbReference type="AlphaFoldDB" id="D7CUT8"/>
<dbReference type="eggNOG" id="COG1653">
    <property type="taxonomic scope" value="Bacteria"/>
</dbReference>
<dbReference type="PANTHER" id="PTHR43649">
    <property type="entry name" value="ARABINOSE-BINDING PROTEIN-RELATED"/>
    <property type="match status" value="1"/>
</dbReference>
<dbReference type="OrthoDB" id="9795467at2"/>
<dbReference type="Proteomes" id="UP000000379">
    <property type="component" value="Chromosome"/>
</dbReference>
<evidence type="ECO:0000256" key="1">
    <source>
        <dbReference type="ARBA" id="ARBA00008520"/>
    </source>
</evidence>
<dbReference type="EMBL" id="CP002049">
    <property type="protein sequence ID" value="ADI14079.1"/>
    <property type="molecule type" value="Genomic_DNA"/>
</dbReference>
<dbReference type="Pfam" id="PF13416">
    <property type="entry name" value="SBP_bac_8"/>
    <property type="match status" value="1"/>
</dbReference>
<name>D7CUT8_TRURR</name>
<sequence>MLSRPAHRLTLSLLTLALCGAASAQLTLWTTEEQPDRIAVQERIAADFEAQTGISVTVVPVNEAQMGERVTAAFAAGELPDVIYHPLNYTLGWTEAGILDTFAATEVVELLGEETFSAGALSLVEVAGEYAAVPVDGWTQLLLYRADLFEEAGLEAPSSYEAILAAIDALHNPPERYGFVAATDVSQPYMLQVFEHFALANGVQLVDDEGNVTLDTPEMVETLEFYKRLVEASPAGNLYWEQSRELYHAGRAAMIVWSPFILDELAGLRDDVPVTAFDDPTTSELAERTGFLTRLSGPSFAEGAGWSDIRYFGITVDADVDAAMQFVEYSMSEGYVDTLSVAAEGKIPVRRGPADDPEAFVEAWSNLEVGVDRRAPLSDFYSAELLGELVAGLETANRWAFAQGQGLLYSRMADTRVLVETLREFLDGDRSAEETASLMQERVAALQQ</sequence>
<keyword evidence="6" id="KW-1185">Reference proteome</keyword>
<evidence type="ECO:0000313" key="5">
    <source>
        <dbReference type="EMBL" id="ADI14079.1"/>
    </source>
</evidence>
<dbReference type="PANTHER" id="PTHR43649:SF34">
    <property type="entry name" value="ABC TRANSPORTER PERIPLASMIC-BINDING PROTEIN YCJN-RELATED"/>
    <property type="match status" value="1"/>
</dbReference>
<dbReference type="RefSeq" id="WP_013177450.1">
    <property type="nucleotide sequence ID" value="NC_014221.1"/>
</dbReference>
<dbReference type="SUPFAM" id="SSF53850">
    <property type="entry name" value="Periplasmic binding protein-like II"/>
    <property type="match status" value="1"/>
</dbReference>
<evidence type="ECO:0000256" key="3">
    <source>
        <dbReference type="ARBA" id="ARBA00022729"/>
    </source>
</evidence>
<evidence type="ECO:0000256" key="4">
    <source>
        <dbReference type="SAM" id="SignalP"/>
    </source>
</evidence>
<dbReference type="InterPro" id="IPR050490">
    <property type="entry name" value="Bact_solute-bd_prot1"/>
</dbReference>
<dbReference type="STRING" id="649638.Trad_0947"/>
<dbReference type="HOGENOM" id="CLU_031285_7_0_0"/>
<keyword evidence="2" id="KW-0813">Transport</keyword>
<keyword evidence="3 4" id="KW-0732">Signal</keyword>
<feature type="signal peptide" evidence="4">
    <location>
        <begin position="1"/>
        <end position="24"/>
    </location>
</feature>
<gene>
    <name evidence="5" type="ordered locus">Trad_0947</name>
</gene>
<evidence type="ECO:0000313" key="6">
    <source>
        <dbReference type="Proteomes" id="UP000000379"/>
    </source>
</evidence>
<dbReference type="InterPro" id="IPR006059">
    <property type="entry name" value="SBP"/>
</dbReference>